<keyword evidence="2" id="KW-1185">Reference proteome</keyword>
<protein>
    <submittedName>
        <fullName evidence="1">Uncharacterized protein</fullName>
    </submittedName>
</protein>
<organism evidence="1 2">
    <name type="scientific">Rubripirellula lacrimiformis</name>
    <dbReference type="NCBI Taxonomy" id="1930273"/>
    <lineage>
        <taxon>Bacteria</taxon>
        <taxon>Pseudomonadati</taxon>
        <taxon>Planctomycetota</taxon>
        <taxon>Planctomycetia</taxon>
        <taxon>Pirellulales</taxon>
        <taxon>Pirellulaceae</taxon>
        <taxon>Rubripirellula</taxon>
    </lineage>
</organism>
<evidence type="ECO:0000313" key="2">
    <source>
        <dbReference type="Proteomes" id="UP000318538"/>
    </source>
</evidence>
<gene>
    <name evidence="1" type="ORF">K227x_04360</name>
</gene>
<dbReference type="AlphaFoldDB" id="A0A517N4K4"/>
<dbReference type="KEGG" id="rlc:K227x_04360"/>
<name>A0A517N4K4_9BACT</name>
<reference evidence="1 2" key="1">
    <citation type="submission" date="2019-02" db="EMBL/GenBank/DDBJ databases">
        <title>Deep-cultivation of Planctomycetes and their phenomic and genomic characterization uncovers novel biology.</title>
        <authorList>
            <person name="Wiegand S."/>
            <person name="Jogler M."/>
            <person name="Boedeker C."/>
            <person name="Pinto D."/>
            <person name="Vollmers J."/>
            <person name="Rivas-Marin E."/>
            <person name="Kohn T."/>
            <person name="Peeters S.H."/>
            <person name="Heuer A."/>
            <person name="Rast P."/>
            <person name="Oberbeckmann S."/>
            <person name="Bunk B."/>
            <person name="Jeske O."/>
            <person name="Meyerdierks A."/>
            <person name="Storesund J.E."/>
            <person name="Kallscheuer N."/>
            <person name="Luecker S."/>
            <person name="Lage O.M."/>
            <person name="Pohl T."/>
            <person name="Merkel B.J."/>
            <person name="Hornburger P."/>
            <person name="Mueller R.-W."/>
            <person name="Bruemmer F."/>
            <person name="Labrenz M."/>
            <person name="Spormann A.M."/>
            <person name="Op den Camp H."/>
            <person name="Overmann J."/>
            <person name="Amann R."/>
            <person name="Jetten M.S.M."/>
            <person name="Mascher T."/>
            <person name="Medema M.H."/>
            <person name="Devos D.P."/>
            <person name="Kaster A.-K."/>
            <person name="Ovreas L."/>
            <person name="Rohde M."/>
            <person name="Galperin M.Y."/>
            <person name="Jogler C."/>
        </authorList>
    </citation>
    <scope>NUCLEOTIDE SEQUENCE [LARGE SCALE GENOMIC DNA]</scope>
    <source>
        <strain evidence="1 2">K22_7</strain>
    </source>
</reference>
<evidence type="ECO:0000313" key="1">
    <source>
        <dbReference type="EMBL" id="QDT02065.1"/>
    </source>
</evidence>
<dbReference type="Proteomes" id="UP000318538">
    <property type="component" value="Chromosome"/>
</dbReference>
<accession>A0A517N4K4</accession>
<dbReference type="EMBL" id="CP036525">
    <property type="protein sequence ID" value="QDT02065.1"/>
    <property type="molecule type" value="Genomic_DNA"/>
</dbReference>
<sequence>MASTTPGHHLLVTVDSNHVRRASRMNRVSSNLCAIGGITDTRIDKLASARVHLYERLSTMTDVMIDCGRKYAPPTDRTSIPLAQPLHHFIVYADSRSTLERKVLL</sequence>
<proteinExistence type="predicted"/>